<feature type="region of interest" description="Disordered" evidence="1">
    <location>
        <begin position="47"/>
        <end position="68"/>
    </location>
</feature>
<evidence type="ECO:0000313" key="2">
    <source>
        <dbReference type="EMBL" id="KAK8587707.1"/>
    </source>
</evidence>
<feature type="compositionally biased region" description="Polar residues" evidence="1">
    <location>
        <begin position="20"/>
        <end position="29"/>
    </location>
</feature>
<keyword evidence="3" id="KW-1185">Reference proteome</keyword>
<evidence type="ECO:0000313" key="3">
    <source>
        <dbReference type="Proteomes" id="UP001472677"/>
    </source>
</evidence>
<reference evidence="2 3" key="1">
    <citation type="journal article" date="2024" name="G3 (Bethesda)">
        <title>Genome assembly of Hibiscus sabdariffa L. provides insights into metabolisms of medicinal natural products.</title>
        <authorList>
            <person name="Kim T."/>
        </authorList>
    </citation>
    <scope>NUCLEOTIDE SEQUENCE [LARGE SCALE GENOMIC DNA]</scope>
    <source>
        <strain evidence="2">TK-2024</strain>
        <tissue evidence="2">Old leaves</tissue>
    </source>
</reference>
<dbReference type="Proteomes" id="UP001472677">
    <property type="component" value="Unassembled WGS sequence"/>
</dbReference>
<feature type="compositionally biased region" description="Basic and acidic residues" evidence="1">
    <location>
        <begin position="1"/>
        <end position="17"/>
    </location>
</feature>
<protein>
    <submittedName>
        <fullName evidence="2">Uncharacterized protein</fullName>
    </submittedName>
</protein>
<organism evidence="2 3">
    <name type="scientific">Hibiscus sabdariffa</name>
    <name type="common">roselle</name>
    <dbReference type="NCBI Taxonomy" id="183260"/>
    <lineage>
        <taxon>Eukaryota</taxon>
        <taxon>Viridiplantae</taxon>
        <taxon>Streptophyta</taxon>
        <taxon>Embryophyta</taxon>
        <taxon>Tracheophyta</taxon>
        <taxon>Spermatophyta</taxon>
        <taxon>Magnoliopsida</taxon>
        <taxon>eudicotyledons</taxon>
        <taxon>Gunneridae</taxon>
        <taxon>Pentapetalae</taxon>
        <taxon>rosids</taxon>
        <taxon>malvids</taxon>
        <taxon>Malvales</taxon>
        <taxon>Malvaceae</taxon>
        <taxon>Malvoideae</taxon>
        <taxon>Hibiscus</taxon>
    </lineage>
</organism>
<comment type="caution">
    <text evidence="2">The sequence shown here is derived from an EMBL/GenBank/DDBJ whole genome shotgun (WGS) entry which is preliminary data.</text>
</comment>
<feature type="region of interest" description="Disordered" evidence="1">
    <location>
        <begin position="1"/>
        <end position="31"/>
    </location>
</feature>
<gene>
    <name evidence="2" type="ORF">V6N12_022190</name>
</gene>
<dbReference type="EMBL" id="JBBPBM010000004">
    <property type="protein sequence ID" value="KAK8587707.1"/>
    <property type="molecule type" value="Genomic_DNA"/>
</dbReference>
<accession>A0ABR2FU43</accession>
<sequence>MEGVARSKDGATEREFEGSAGSTDETQSGVLGAIAETIVEIAQNTTNLVNIGPDDDDQPQTQGAARRD</sequence>
<evidence type="ECO:0000256" key="1">
    <source>
        <dbReference type="SAM" id="MobiDB-lite"/>
    </source>
</evidence>
<name>A0ABR2FU43_9ROSI</name>
<proteinExistence type="predicted"/>